<dbReference type="GO" id="GO:0020037">
    <property type="term" value="F:heme binding"/>
    <property type="evidence" value="ECO:0007669"/>
    <property type="project" value="InterPro"/>
</dbReference>
<dbReference type="InterPro" id="IPR036396">
    <property type="entry name" value="Cyt_P450_sf"/>
</dbReference>
<dbReference type="GO" id="GO:0004497">
    <property type="term" value="F:monooxygenase activity"/>
    <property type="evidence" value="ECO:0007669"/>
    <property type="project" value="UniProtKB-KW"/>
</dbReference>
<evidence type="ECO:0000256" key="2">
    <source>
        <dbReference type="ARBA" id="ARBA00010617"/>
    </source>
</evidence>
<keyword evidence="10" id="KW-1185">Reference proteome</keyword>
<keyword evidence="5" id="KW-0560">Oxidoreductase</keyword>
<evidence type="ECO:0000256" key="4">
    <source>
        <dbReference type="ARBA" id="ARBA00022723"/>
    </source>
</evidence>
<dbReference type="Pfam" id="PF00067">
    <property type="entry name" value="p450"/>
    <property type="match status" value="1"/>
</dbReference>
<sequence length="299" mass="34229">MAFHSRLKTNKVAAYEPIQLHHAKRMILNILDSPGNFTTHEDASILFALRLGYTEYFLDRYAACVILTFTYGKRTPTTLEDPDLQDMIRDRNRFRVVILPGAYLVDTFPVLRWLPGYLSELRRWHRDSIELCCRYLGSVQTRIEGGDDIPECFATDLFGNEKMSFDQAACLTGSMFYAGASMTAAALVFVIMAAACFPDAAKVVQEEIDEVVSHDRCPKFEDRERLLQVMAFVYECFRWFVKAAIGSKWYMRVSQPGYIIRADYLLEIVHVASQDIIWAGFFELRISSFSNALPNSKAM</sequence>
<evidence type="ECO:0000256" key="3">
    <source>
        <dbReference type="ARBA" id="ARBA00022617"/>
    </source>
</evidence>
<protein>
    <submittedName>
        <fullName evidence="9">Cytochrome P450</fullName>
    </submittedName>
</protein>
<evidence type="ECO:0000313" key="9">
    <source>
        <dbReference type="EMBL" id="KAK0475965.1"/>
    </source>
</evidence>
<evidence type="ECO:0000313" key="10">
    <source>
        <dbReference type="Proteomes" id="UP001175228"/>
    </source>
</evidence>
<evidence type="ECO:0000256" key="5">
    <source>
        <dbReference type="ARBA" id="ARBA00023002"/>
    </source>
</evidence>
<evidence type="ECO:0000256" key="1">
    <source>
        <dbReference type="ARBA" id="ARBA00001971"/>
    </source>
</evidence>
<reference evidence="9" key="1">
    <citation type="submission" date="2023-06" db="EMBL/GenBank/DDBJ databases">
        <authorList>
            <consortium name="Lawrence Berkeley National Laboratory"/>
            <person name="Ahrendt S."/>
            <person name="Sahu N."/>
            <person name="Indic B."/>
            <person name="Wong-Bajracharya J."/>
            <person name="Merenyi Z."/>
            <person name="Ke H.-M."/>
            <person name="Monk M."/>
            <person name="Kocsube S."/>
            <person name="Drula E."/>
            <person name="Lipzen A."/>
            <person name="Balint B."/>
            <person name="Henrissat B."/>
            <person name="Andreopoulos B."/>
            <person name="Martin F.M."/>
            <person name="Harder C.B."/>
            <person name="Rigling D."/>
            <person name="Ford K.L."/>
            <person name="Foster G.D."/>
            <person name="Pangilinan J."/>
            <person name="Papanicolaou A."/>
            <person name="Barry K."/>
            <person name="LaButti K."/>
            <person name="Viragh M."/>
            <person name="Koriabine M."/>
            <person name="Yan M."/>
            <person name="Riley R."/>
            <person name="Champramary S."/>
            <person name="Plett K.L."/>
            <person name="Tsai I.J."/>
            <person name="Slot J."/>
            <person name="Sipos G."/>
            <person name="Plett J."/>
            <person name="Nagy L.G."/>
            <person name="Grigoriev I.V."/>
        </authorList>
    </citation>
    <scope>NUCLEOTIDE SEQUENCE</scope>
    <source>
        <strain evidence="9">HWK02</strain>
    </source>
</reference>
<keyword evidence="4" id="KW-0479">Metal-binding</keyword>
<comment type="caution">
    <text evidence="9">The sequence shown here is derived from an EMBL/GenBank/DDBJ whole genome shotgun (WGS) entry which is preliminary data.</text>
</comment>
<gene>
    <name evidence="9" type="ORF">EDD18DRAFT_1115693</name>
</gene>
<keyword evidence="8" id="KW-0812">Transmembrane</keyword>
<organism evidence="9 10">
    <name type="scientific">Armillaria luteobubalina</name>
    <dbReference type="NCBI Taxonomy" id="153913"/>
    <lineage>
        <taxon>Eukaryota</taxon>
        <taxon>Fungi</taxon>
        <taxon>Dikarya</taxon>
        <taxon>Basidiomycota</taxon>
        <taxon>Agaricomycotina</taxon>
        <taxon>Agaricomycetes</taxon>
        <taxon>Agaricomycetidae</taxon>
        <taxon>Agaricales</taxon>
        <taxon>Marasmiineae</taxon>
        <taxon>Physalacriaceae</taxon>
        <taxon>Armillaria</taxon>
    </lineage>
</organism>
<feature type="transmembrane region" description="Helical" evidence="8">
    <location>
        <begin position="175"/>
        <end position="197"/>
    </location>
</feature>
<dbReference type="GO" id="GO:0016705">
    <property type="term" value="F:oxidoreductase activity, acting on paired donors, with incorporation or reduction of molecular oxygen"/>
    <property type="evidence" value="ECO:0007669"/>
    <property type="project" value="InterPro"/>
</dbReference>
<keyword evidence="8" id="KW-1133">Transmembrane helix</keyword>
<dbReference type="EMBL" id="JAUEPU010000139">
    <property type="protein sequence ID" value="KAK0475965.1"/>
    <property type="molecule type" value="Genomic_DNA"/>
</dbReference>
<dbReference type="InterPro" id="IPR050364">
    <property type="entry name" value="Cytochrome_P450_fung"/>
</dbReference>
<proteinExistence type="inferred from homology"/>
<evidence type="ECO:0000256" key="8">
    <source>
        <dbReference type="SAM" id="Phobius"/>
    </source>
</evidence>
<evidence type="ECO:0000256" key="7">
    <source>
        <dbReference type="ARBA" id="ARBA00023033"/>
    </source>
</evidence>
<feature type="transmembrane region" description="Helical" evidence="8">
    <location>
        <begin position="94"/>
        <end position="114"/>
    </location>
</feature>
<name>A0AA39UER3_9AGAR</name>
<keyword evidence="6" id="KW-0408">Iron</keyword>
<dbReference type="Gene3D" id="1.10.630.10">
    <property type="entry name" value="Cytochrome P450"/>
    <property type="match status" value="1"/>
</dbReference>
<dbReference type="AlphaFoldDB" id="A0AA39UER3"/>
<comment type="cofactor">
    <cofactor evidence="1">
        <name>heme</name>
        <dbReference type="ChEBI" id="CHEBI:30413"/>
    </cofactor>
</comment>
<dbReference type="GO" id="GO:0005506">
    <property type="term" value="F:iron ion binding"/>
    <property type="evidence" value="ECO:0007669"/>
    <property type="project" value="InterPro"/>
</dbReference>
<dbReference type="PANTHER" id="PTHR46300:SF1">
    <property type="entry name" value="P450, PUTATIVE (EUROFUNG)-RELATED"/>
    <property type="match status" value="1"/>
</dbReference>
<evidence type="ECO:0000256" key="6">
    <source>
        <dbReference type="ARBA" id="ARBA00023004"/>
    </source>
</evidence>
<keyword evidence="8" id="KW-0472">Membrane</keyword>
<accession>A0AA39UER3</accession>
<dbReference type="PANTHER" id="PTHR46300">
    <property type="entry name" value="P450, PUTATIVE (EUROFUNG)-RELATED-RELATED"/>
    <property type="match status" value="1"/>
</dbReference>
<dbReference type="InterPro" id="IPR001128">
    <property type="entry name" value="Cyt_P450"/>
</dbReference>
<keyword evidence="7" id="KW-0503">Monooxygenase</keyword>
<dbReference type="Proteomes" id="UP001175228">
    <property type="component" value="Unassembled WGS sequence"/>
</dbReference>
<comment type="similarity">
    <text evidence="2">Belongs to the cytochrome P450 family.</text>
</comment>
<keyword evidence="3" id="KW-0349">Heme</keyword>
<dbReference type="SUPFAM" id="SSF48264">
    <property type="entry name" value="Cytochrome P450"/>
    <property type="match status" value="1"/>
</dbReference>